<dbReference type="EMBL" id="NMUH01001785">
    <property type="protein sequence ID" value="MQL95365.1"/>
    <property type="molecule type" value="Genomic_DNA"/>
</dbReference>
<proteinExistence type="predicted"/>
<dbReference type="AlphaFoldDB" id="A0A843VHE4"/>
<comment type="caution">
    <text evidence="1">The sequence shown here is derived from an EMBL/GenBank/DDBJ whole genome shotgun (WGS) entry which is preliminary data.</text>
</comment>
<dbReference type="Proteomes" id="UP000652761">
    <property type="component" value="Unassembled WGS sequence"/>
</dbReference>
<protein>
    <submittedName>
        <fullName evidence="1">Uncharacterized protein</fullName>
    </submittedName>
</protein>
<gene>
    <name evidence="1" type="ORF">Taro_028033</name>
</gene>
<organism evidence="1 2">
    <name type="scientific">Colocasia esculenta</name>
    <name type="common">Wild taro</name>
    <name type="synonym">Arum esculentum</name>
    <dbReference type="NCBI Taxonomy" id="4460"/>
    <lineage>
        <taxon>Eukaryota</taxon>
        <taxon>Viridiplantae</taxon>
        <taxon>Streptophyta</taxon>
        <taxon>Embryophyta</taxon>
        <taxon>Tracheophyta</taxon>
        <taxon>Spermatophyta</taxon>
        <taxon>Magnoliopsida</taxon>
        <taxon>Liliopsida</taxon>
        <taxon>Araceae</taxon>
        <taxon>Aroideae</taxon>
        <taxon>Colocasieae</taxon>
        <taxon>Colocasia</taxon>
    </lineage>
</organism>
<reference evidence="1" key="1">
    <citation type="submission" date="2017-07" db="EMBL/GenBank/DDBJ databases">
        <title>Taro Niue Genome Assembly and Annotation.</title>
        <authorList>
            <person name="Atibalentja N."/>
            <person name="Keating K."/>
            <person name="Fields C.J."/>
        </authorList>
    </citation>
    <scope>NUCLEOTIDE SEQUENCE</scope>
    <source>
        <strain evidence="1">Niue_2</strain>
        <tissue evidence="1">Leaf</tissue>
    </source>
</reference>
<evidence type="ECO:0000313" key="1">
    <source>
        <dbReference type="EMBL" id="MQL95365.1"/>
    </source>
</evidence>
<name>A0A843VHE4_COLES</name>
<evidence type="ECO:0000313" key="2">
    <source>
        <dbReference type="Proteomes" id="UP000652761"/>
    </source>
</evidence>
<accession>A0A843VHE4</accession>
<keyword evidence="2" id="KW-1185">Reference proteome</keyword>
<sequence length="68" mass="7721">MNVSLCHVTFLSVLADLRYRDVSRHRDLNSDCQVLNGIRIGRRDLKGDAYVVFASVVSLWWLGSEVVV</sequence>